<dbReference type="Proteomes" id="UP000054485">
    <property type="component" value="Unassembled WGS sequence"/>
</dbReference>
<sequence>MSLPFHPGYLDTLPVTATNAFLRSMTDQIQAFCLETPSTRKIVTTPLLFSQVCYSGDLLHSQFEFDC</sequence>
<dbReference type="AlphaFoldDB" id="A0A0C9ZSG3"/>
<keyword evidence="2" id="KW-1185">Reference proteome</keyword>
<dbReference type="HOGENOM" id="CLU_2814101_0_0_1"/>
<evidence type="ECO:0000313" key="2">
    <source>
        <dbReference type="Proteomes" id="UP000054485"/>
    </source>
</evidence>
<proteinExistence type="predicted"/>
<accession>A0A0C9ZSG3</accession>
<protein>
    <submittedName>
        <fullName evidence="1">Uncharacterized protein</fullName>
    </submittedName>
</protein>
<dbReference type="EMBL" id="KN836326">
    <property type="protein sequence ID" value="KIK32236.1"/>
    <property type="molecule type" value="Genomic_DNA"/>
</dbReference>
<reference evidence="2" key="2">
    <citation type="submission" date="2015-01" db="EMBL/GenBank/DDBJ databases">
        <title>Evolutionary Origins and Diversification of the Mycorrhizal Mutualists.</title>
        <authorList>
            <consortium name="DOE Joint Genome Institute"/>
            <consortium name="Mycorrhizal Genomics Consortium"/>
            <person name="Kohler A."/>
            <person name="Kuo A."/>
            <person name="Nagy L.G."/>
            <person name="Floudas D."/>
            <person name="Copeland A."/>
            <person name="Barry K.W."/>
            <person name="Cichocki N."/>
            <person name="Veneault-Fourrey C."/>
            <person name="LaButti K."/>
            <person name="Lindquist E.A."/>
            <person name="Lipzen A."/>
            <person name="Lundell T."/>
            <person name="Morin E."/>
            <person name="Murat C."/>
            <person name="Riley R."/>
            <person name="Ohm R."/>
            <person name="Sun H."/>
            <person name="Tunlid A."/>
            <person name="Henrissat B."/>
            <person name="Grigoriev I.V."/>
            <person name="Hibbett D.S."/>
            <person name="Martin F."/>
        </authorList>
    </citation>
    <scope>NUCLEOTIDE SEQUENCE [LARGE SCALE GENOMIC DNA]</scope>
    <source>
        <strain evidence="2">UH-Slu-Lm8-n1</strain>
    </source>
</reference>
<evidence type="ECO:0000313" key="1">
    <source>
        <dbReference type="EMBL" id="KIK32236.1"/>
    </source>
</evidence>
<organism evidence="1 2">
    <name type="scientific">Suillus luteus UH-Slu-Lm8-n1</name>
    <dbReference type="NCBI Taxonomy" id="930992"/>
    <lineage>
        <taxon>Eukaryota</taxon>
        <taxon>Fungi</taxon>
        <taxon>Dikarya</taxon>
        <taxon>Basidiomycota</taxon>
        <taxon>Agaricomycotina</taxon>
        <taxon>Agaricomycetes</taxon>
        <taxon>Agaricomycetidae</taxon>
        <taxon>Boletales</taxon>
        <taxon>Suillineae</taxon>
        <taxon>Suillaceae</taxon>
        <taxon>Suillus</taxon>
    </lineage>
</organism>
<dbReference type="InParanoid" id="A0A0C9ZSG3"/>
<reference evidence="1 2" key="1">
    <citation type="submission" date="2014-04" db="EMBL/GenBank/DDBJ databases">
        <authorList>
            <consortium name="DOE Joint Genome Institute"/>
            <person name="Kuo A."/>
            <person name="Ruytinx J."/>
            <person name="Rineau F."/>
            <person name="Colpaert J."/>
            <person name="Kohler A."/>
            <person name="Nagy L.G."/>
            <person name="Floudas D."/>
            <person name="Copeland A."/>
            <person name="Barry K.W."/>
            <person name="Cichocki N."/>
            <person name="Veneault-Fourrey C."/>
            <person name="LaButti K."/>
            <person name="Lindquist E.A."/>
            <person name="Lipzen A."/>
            <person name="Lundell T."/>
            <person name="Morin E."/>
            <person name="Murat C."/>
            <person name="Sun H."/>
            <person name="Tunlid A."/>
            <person name="Henrissat B."/>
            <person name="Grigoriev I.V."/>
            <person name="Hibbett D.S."/>
            <person name="Martin F."/>
            <person name="Nordberg H.P."/>
            <person name="Cantor M.N."/>
            <person name="Hua S.X."/>
        </authorList>
    </citation>
    <scope>NUCLEOTIDE SEQUENCE [LARGE SCALE GENOMIC DNA]</scope>
    <source>
        <strain evidence="1 2">UH-Slu-Lm8-n1</strain>
    </source>
</reference>
<gene>
    <name evidence="1" type="ORF">CY34DRAFT_814383</name>
</gene>
<name>A0A0C9ZSG3_9AGAM</name>